<dbReference type="PROSITE" id="PS50026">
    <property type="entry name" value="EGF_3"/>
    <property type="match status" value="1"/>
</dbReference>
<dbReference type="Pfam" id="PF01453">
    <property type="entry name" value="B_lectin"/>
    <property type="match status" value="1"/>
</dbReference>
<keyword evidence="16" id="KW-1133">Transmembrane helix</keyword>
<dbReference type="GO" id="GO:0004674">
    <property type="term" value="F:protein serine/threonine kinase activity"/>
    <property type="evidence" value="ECO:0007669"/>
    <property type="project" value="UniProtKB-KW"/>
</dbReference>
<name>A0A8J5F0D2_ZINOF</name>
<dbReference type="SUPFAM" id="SSF51110">
    <property type="entry name" value="alpha-D-mannose-specific plant lectins"/>
    <property type="match status" value="1"/>
</dbReference>
<dbReference type="Proteomes" id="UP000734854">
    <property type="component" value="Unassembled WGS sequence"/>
</dbReference>
<evidence type="ECO:0000256" key="3">
    <source>
        <dbReference type="ARBA" id="ARBA00022527"/>
    </source>
</evidence>
<feature type="transmembrane region" description="Helical" evidence="16">
    <location>
        <begin position="469"/>
        <end position="490"/>
    </location>
</feature>
<evidence type="ECO:0000256" key="12">
    <source>
        <dbReference type="ARBA" id="ARBA00047899"/>
    </source>
</evidence>
<dbReference type="PANTHER" id="PTHR27002:SF616">
    <property type="entry name" value="RECEPTOR-LIKE SERINE_THREONINE-PROTEIN KINASE"/>
    <property type="match status" value="1"/>
</dbReference>
<dbReference type="GO" id="GO:0051707">
    <property type="term" value="P:response to other organism"/>
    <property type="evidence" value="ECO:0007669"/>
    <property type="project" value="UniProtKB-ARBA"/>
</dbReference>
<dbReference type="PROSITE" id="PS50948">
    <property type="entry name" value="PAN"/>
    <property type="match status" value="1"/>
</dbReference>
<comment type="caution">
    <text evidence="21">The sequence shown here is derived from an EMBL/GenBank/DDBJ whole genome shotgun (WGS) entry which is preliminary data.</text>
</comment>
<evidence type="ECO:0000313" key="22">
    <source>
        <dbReference type="Proteomes" id="UP000734854"/>
    </source>
</evidence>
<feature type="domain" description="Apple" evidence="20">
    <location>
        <begin position="366"/>
        <end position="451"/>
    </location>
</feature>
<gene>
    <name evidence="21" type="ORF">ZIOFF_065288</name>
</gene>
<dbReference type="GO" id="GO:0048544">
    <property type="term" value="P:recognition of pollen"/>
    <property type="evidence" value="ECO:0007669"/>
    <property type="project" value="InterPro"/>
</dbReference>
<dbReference type="FunFam" id="3.30.200.20:FF:000195">
    <property type="entry name" value="G-type lectin S-receptor-like serine/threonine-protein kinase"/>
    <property type="match status" value="1"/>
</dbReference>
<evidence type="ECO:0000259" key="18">
    <source>
        <dbReference type="PROSITE" id="PS50026"/>
    </source>
</evidence>
<keyword evidence="10" id="KW-1015">Disulfide bond</keyword>
<dbReference type="InterPro" id="IPR001480">
    <property type="entry name" value="Bulb-type_lectin_dom"/>
</dbReference>
<dbReference type="Gene3D" id="2.90.10.10">
    <property type="entry name" value="Bulb-type lectin domain"/>
    <property type="match status" value="1"/>
</dbReference>
<protein>
    <recommendedName>
        <fullName evidence="14">Receptor-like serine/threonine-protein kinase</fullName>
        <ecNumber evidence="14">2.7.11.1</ecNumber>
    </recommendedName>
</protein>
<dbReference type="InterPro" id="IPR000742">
    <property type="entry name" value="EGF"/>
</dbReference>
<dbReference type="Pfam" id="PF08276">
    <property type="entry name" value="PAN_2"/>
    <property type="match status" value="1"/>
</dbReference>
<keyword evidence="4 15" id="KW-0245">EGF-like domain</keyword>
<organism evidence="21 22">
    <name type="scientific">Zingiber officinale</name>
    <name type="common">Ginger</name>
    <name type="synonym">Amomum zingiber</name>
    <dbReference type="NCBI Taxonomy" id="94328"/>
    <lineage>
        <taxon>Eukaryota</taxon>
        <taxon>Viridiplantae</taxon>
        <taxon>Streptophyta</taxon>
        <taxon>Embryophyta</taxon>
        <taxon>Tracheophyta</taxon>
        <taxon>Spermatophyta</taxon>
        <taxon>Magnoliopsida</taxon>
        <taxon>Liliopsida</taxon>
        <taxon>Zingiberales</taxon>
        <taxon>Zingiberaceae</taxon>
        <taxon>Zingiber</taxon>
    </lineage>
</organism>
<proteinExistence type="inferred from homology"/>
<dbReference type="PROSITE" id="PS50011">
    <property type="entry name" value="PROTEIN_KINASE_DOM"/>
    <property type="match status" value="1"/>
</dbReference>
<accession>A0A8J5F0D2</accession>
<keyword evidence="16" id="KW-0472">Membrane</keyword>
<dbReference type="InterPro" id="IPR008271">
    <property type="entry name" value="Ser/Thr_kinase_AS"/>
</dbReference>
<keyword evidence="5 14" id="KW-0808">Transferase</keyword>
<dbReference type="EMBL" id="JACMSC010000018">
    <property type="protein sequence ID" value="KAG6476053.1"/>
    <property type="molecule type" value="Genomic_DNA"/>
</dbReference>
<evidence type="ECO:0000256" key="16">
    <source>
        <dbReference type="SAM" id="Phobius"/>
    </source>
</evidence>
<dbReference type="Gene3D" id="1.10.510.10">
    <property type="entry name" value="Transferase(Phosphotransferase) domain 1"/>
    <property type="match status" value="1"/>
</dbReference>
<dbReference type="InterPro" id="IPR003609">
    <property type="entry name" value="Pan_app"/>
</dbReference>
<evidence type="ECO:0000256" key="1">
    <source>
        <dbReference type="ARBA" id="ARBA00004251"/>
    </source>
</evidence>
<dbReference type="FunFam" id="1.10.510.10:FF:000060">
    <property type="entry name" value="G-type lectin S-receptor-like serine/threonine-protein kinase"/>
    <property type="match status" value="1"/>
</dbReference>
<keyword evidence="6" id="KW-0732">Signal</keyword>
<evidence type="ECO:0000256" key="14">
    <source>
        <dbReference type="PIRNR" id="PIRNR000641"/>
    </source>
</evidence>
<dbReference type="InterPro" id="IPR000858">
    <property type="entry name" value="S_locus_glycoprot_dom"/>
</dbReference>
<dbReference type="CDD" id="cd01098">
    <property type="entry name" value="PAN_AP_plant"/>
    <property type="match status" value="1"/>
</dbReference>
<dbReference type="Gene3D" id="3.30.200.20">
    <property type="entry name" value="Phosphorylase Kinase, domain 1"/>
    <property type="match status" value="1"/>
</dbReference>
<dbReference type="PROSITE" id="PS00108">
    <property type="entry name" value="PROTEIN_KINASE_ST"/>
    <property type="match status" value="1"/>
</dbReference>
<dbReference type="Gene3D" id="3.50.4.10">
    <property type="entry name" value="Hepatocyte Growth Factor"/>
    <property type="match status" value="1"/>
</dbReference>
<dbReference type="InterPro" id="IPR000719">
    <property type="entry name" value="Prot_kinase_dom"/>
</dbReference>
<sequence length="849" mass="93490">MDPLISISAAAGSKRLFWCSAMIARALFLVYLLVAFFFSASLAGDTLIPGQPLLDVANVTLISAGETFELGFFSPDAGSPNRYLGIWYHSLSPRIVVWVANRERPVAGRTGRLSLSPNGTLLVTEGGNSSTAIWSSSLSSGSPALASPVARLLDTGNFVVGEEVTSSSPAWESFGFPTDTLLPGMQLGVNTTSGRSTNITSWRSATDPAAGDYTLGIDWHGDPQLVIWRAGQKYWRAGPWNGIYITGAPQMDTENLVHYQLSVNSREFILAYTVGSPSVTVRITINSSGLNEILTWVDERQGWNVRGYVPLDPCDNYAPCGPNGVCFPNMSPLCQCLPKFHPANPTNWDLIRDWSGGCVRDTNLDCRNATDGFIKQTGLKLPDTSTATVDENLSTLDGCRSWCLNNCSCTAYASANVSGGGSGCIFWTSPPTDMKFYPDSGSGQDLYIRLAAADVITLSESNHSNRNRLGIIIGISCAAIFLLACVLILWKMRSKHHVPEEAAEGEDLDLPLFDLKSVEDATENFSIANKLGEGGYGPVYRGKLSEDQDIAVKRLSETSTQGVDEFKNEVILIAKLQHRNLVRLLGCCVQAGERMLIYEYLPNGSLDTFLFDKDKRALVDWKTRYNIIVGIARGLLYLHHDSRYRIIHRDLKASNILLDKDMNPKISDFGMARIFGGDETMRNTTRVVGTYGYMSPEYAMDGIFSVKSDVFSFGVLVLEIVTGKKNRGAYQYINHKNLVGHMWSLWKESKSLELVDESIAQSFFPDEVLRCIKVGLLCVQEQPEDRPTMSSVLLMLNNNSSLLPEPKPPGFVITKELSETETSTRTPRGQDEKEADKVFFLNQLISNCR</sequence>
<dbReference type="AlphaFoldDB" id="A0A8J5F0D2"/>
<evidence type="ECO:0000256" key="7">
    <source>
        <dbReference type="ARBA" id="ARBA00022741"/>
    </source>
</evidence>
<dbReference type="SUPFAM" id="SSF56112">
    <property type="entry name" value="Protein kinase-like (PK-like)"/>
    <property type="match status" value="1"/>
</dbReference>
<dbReference type="InterPro" id="IPR024171">
    <property type="entry name" value="SRK-like_kinase"/>
</dbReference>
<dbReference type="PANTHER" id="PTHR27002">
    <property type="entry name" value="RECEPTOR-LIKE SERINE/THREONINE-PROTEIN KINASE SD1-8"/>
    <property type="match status" value="1"/>
</dbReference>
<comment type="similarity">
    <text evidence="14">Belongs to the protein kinase superfamily. Ser/Thr protein kinase family.</text>
</comment>
<evidence type="ECO:0000256" key="6">
    <source>
        <dbReference type="ARBA" id="ARBA00022729"/>
    </source>
</evidence>
<dbReference type="CDD" id="cd14066">
    <property type="entry name" value="STKc_IRAK"/>
    <property type="match status" value="1"/>
</dbReference>
<dbReference type="PROSITE" id="PS50927">
    <property type="entry name" value="BULB_LECTIN"/>
    <property type="match status" value="1"/>
</dbReference>
<evidence type="ECO:0000256" key="13">
    <source>
        <dbReference type="ARBA" id="ARBA00048679"/>
    </source>
</evidence>
<evidence type="ECO:0000256" key="10">
    <source>
        <dbReference type="ARBA" id="ARBA00023157"/>
    </source>
</evidence>
<keyword evidence="3 14" id="KW-0723">Serine/threonine-protein kinase</keyword>
<comment type="subcellular location">
    <subcellularLocation>
        <location evidence="1">Cell membrane</location>
        <topology evidence="1">Single-pass type I membrane protein</topology>
    </subcellularLocation>
</comment>
<dbReference type="GO" id="GO:0005886">
    <property type="term" value="C:plasma membrane"/>
    <property type="evidence" value="ECO:0007669"/>
    <property type="project" value="UniProtKB-SubCell"/>
</dbReference>
<comment type="catalytic activity">
    <reaction evidence="12 14">
        <text>L-threonyl-[protein] + ATP = O-phospho-L-threonyl-[protein] + ADP + H(+)</text>
        <dbReference type="Rhea" id="RHEA:46608"/>
        <dbReference type="Rhea" id="RHEA-COMP:11060"/>
        <dbReference type="Rhea" id="RHEA-COMP:11605"/>
        <dbReference type="ChEBI" id="CHEBI:15378"/>
        <dbReference type="ChEBI" id="CHEBI:30013"/>
        <dbReference type="ChEBI" id="CHEBI:30616"/>
        <dbReference type="ChEBI" id="CHEBI:61977"/>
        <dbReference type="ChEBI" id="CHEBI:456216"/>
        <dbReference type="EC" id="2.7.11.1"/>
    </reaction>
</comment>
<keyword evidence="7 14" id="KW-0547">Nucleotide-binding</keyword>
<keyword evidence="22" id="KW-1185">Reference proteome</keyword>
<dbReference type="InterPro" id="IPR011009">
    <property type="entry name" value="Kinase-like_dom_sf"/>
</dbReference>
<dbReference type="GO" id="GO:0005524">
    <property type="term" value="F:ATP binding"/>
    <property type="evidence" value="ECO:0007669"/>
    <property type="project" value="UniProtKB-KW"/>
</dbReference>
<feature type="domain" description="EGF-like" evidence="18">
    <location>
        <begin position="310"/>
        <end position="346"/>
    </location>
</feature>
<reference evidence="21 22" key="1">
    <citation type="submission" date="2020-08" db="EMBL/GenBank/DDBJ databases">
        <title>Plant Genome Project.</title>
        <authorList>
            <person name="Zhang R.-G."/>
        </authorList>
    </citation>
    <scope>NUCLEOTIDE SEQUENCE [LARGE SCALE GENOMIC DNA]</scope>
    <source>
        <tissue evidence="21">Rhizome</tissue>
    </source>
</reference>
<keyword evidence="16" id="KW-0812">Transmembrane</keyword>
<keyword evidence="11" id="KW-0325">Glycoprotein</keyword>
<dbReference type="InterPro" id="IPR001245">
    <property type="entry name" value="Ser-Thr/Tyr_kinase_cat_dom"/>
</dbReference>
<dbReference type="InterPro" id="IPR036426">
    <property type="entry name" value="Bulb-type_lectin_dom_sf"/>
</dbReference>
<evidence type="ECO:0000256" key="9">
    <source>
        <dbReference type="ARBA" id="ARBA00022840"/>
    </source>
</evidence>
<evidence type="ECO:0000256" key="8">
    <source>
        <dbReference type="ARBA" id="ARBA00022777"/>
    </source>
</evidence>
<dbReference type="SMART" id="SM00108">
    <property type="entry name" value="B_lectin"/>
    <property type="match status" value="1"/>
</dbReference>
<evidence type="ECO:0000256" key="5">
    <source>
        <dbReference type="ARBA" id="ARBA00022679"/>
    </source>
</evidence>
<dbReference type="EC" id="2.7.11.1" evidence="14"/>
<keyword evidence="2" id="KW-1003">Cell membrane</keyword>
<dbReference type="CDD" id="cd00028">
    <property type="entry name" value="B_lectin"/>
    <property type="match status" value="1"/>
</dbReference>
<evidence type="ECO:0000313" key="21">
    <source>
        <dbReference type="EMBL" id="KAG6476053.1"/>
    </source>
</evidence>
<evidence type="ECO:0000256" key="15">
    <source>
        <dbReference type="PROSITE-ProRule" id="PRU00076"/>
    </source>
</evidence>
<feature type="domain" description="Protein kinase" evidence="17">
    <location>
        <begin position="525"/>
        <end position="803"/>
    </location>
</feature>
<evidence type="ECO:0000256" key="11">
    <source>
        <dbReference type="ARBA" id="ARBA00023180"/>
    </source>
</evidence>
<comment type="catalytic activity">
    <reaction evidence="13 14">
        <text>L-seryl-[protein] + ATP = O-phospho-L-seryl-[protein] + ADP + H(+)</text>
        <dbReference type="Rhea" id="RHEA:17989"/>
        <dbReference type="Rhea" id="RHEA-COMP:9863"/>
        <dbReference type="Rhea" id="RHEA-COMP:11604"/>
        <dbReference type="ChEBI" id="CHEBI:15378"/>
        <dbReference type="ChEBI" id="CHEBI:29999"/>
        <dbReference type="ChEBI" id="CHEBI:30616"/>
        <dbReference type="ChEBI" id="CHEBI:83421"/>
        <dbReference type="ChEBI" id="CHEBI:456216"/>
        <dbReference type="EC" id="2.7.11.1"/>
    </reaction>
</comment>
<dbReference type="SMART" id="SM00220">
    <property type="entry name" value="S_TKc"/>
    <property type="match status" value="1"/>
</dbReference>
<evidence type="ECO:0000259" key="17">
    <source>
        <dbReference type="PROSITE" id="PS50011"/>
    </source>
</evidence>
<feature type="domain" description="Bulb-type lectin" evidence="19">
    <location>
        <begin position="44"/>
        <end position="173"/>
    </location>
</feature>
<dbReference type="SMART" id="SM00473">
    <property type="entry name" value="PAN_AP"/>
    <property type="match status" value="1"/>
</dbReference>
<evidence type="ECO:0000259" key="20">
    <source>
        <dbReference type="PROSITE" id="PS50948"/>
    </source>
</evidence>
<dbReference type="PIRSF" id="PIRSF000641">
    <property type="entry name" value="SRK"/>
    <property type="match status" value="1"/>
</dbReference>
<keyword evidence="9 14" id="KW-0067">ATP-binding</keyword>
<evidence type="ECO:0000256" key="4">
    <source>
        <dbReference type="ARBA" id="ARBA00022536"/>
    </source>
</evidence>
<keyword evidence="8 14" id="KW-0418">Kinase</keyword>
<dbReference type="Pfam" id="PF07714">
    <property type="entry name" value="PK_Tyr_Ser-Thr"/>
    <property type="match status" value="1"/>
</dbReference>
<evidence type="ECO:0000259" key="19">
    <source>
        <dbReference type="PROSITE" id="PS50927"/>
    </source>
</evidence>
<evidence type="ECO:0000256" key="2">
    <source>
        <dbReference type="ARBA" id="ARBA00022475"/>
    </source>
</evidence>
<comment type="caution">
    <text evidence="15">Lacks conserved residue(s) required for the propagation of feature annotation.</text>
</comment>
<dbReference type="Pfam" id="PF00954">
    <property type="entry name" value="S_locus_glycop"/>
    <property type="match status" value="1"/>
</dbReference>